<gene>
    <name evidence="1" type="ORF">PHYEVI_LOCUS5989</name>
</gene>
<dbReference type="Proteomes" id="UP001153712">
    <property type="component" value="Chromosome 2"/>
</dbReference>
<dbReference type="EMBL" id="OU900095">
    <property type="protein sequence ID" value="CAG9859615.1"/>
    <property type="molecule type" value="Genomic_DNA"/>
</dbReference>
<keyword evidence="2" id="KW-1185">Reference proteome</keyword>
<proteinExistence type="predicted"/>
<evidence type="ECO:0000313" key="1">
    <source>
        <dbReference type="EMBL" id="CAG9859615.1"/>
    </source>
</evidence>
<dbReference type="AlphaFoldDB" id="A0A9N9XPQ6"/>
<reference evidence="1" key="1">
    <citation type="submission" date="2022-01" db="EMBL/GenBank/DDBJ databases">
        <authorList>
            <person name="King R."/>
        </authorList>
    </citation>
    <scope>NUCLEOTIDE SEQUENCE</scope>
</reference>
<name>A0A9N9XPQ6_PHYSR</name>
<accession>A0A9N9XPQ6</accession>
<sequence length="35" mass="4298">MTLTIKLKFPFTYWFISILSIKIIHCDITKIYIRH</sequence>
<organism evidence="1 2">
    <name type="scientific">Phyllotreta striolata</name>
    <name type="common">Striped flea beetle</name>
    <name type="synonym">Crioceris striolata</name>
    <dbReference type="NCBI Taxonomy" id="444603"/>
    <lineage>
        <taxon>Eukaryota</taxon>
        <taxon>Metazoa</taxon>
        <taxon>Ecdysozoa</taxon>
        <taxon>Arthropoda</taxon>
        <taxon>Hexapoda</taxon>
        <taxon>Insecta</taxon>
        <taxon>Pterygota</taxon>
        <taxon>Neoptera</taxon>
        <taxon>Endopterygota</taxon>
        <taxon>Coleoptera</taxon>
        <taxon>Polyphaga</taxon>
        <taxon>Cucujiformia</taxon>
        <taxon>Chrysomeloidea</taxon>
        <taxon>Chrysomelidae</taxon>
        <taxon>Galerucinae</taxon>
        <taxon>Alticini</taxon>
        <taxon>Phyllotreta</taxon>
    </lineage>
</organism>
<protein>
    <submittedName>
        <fullName evidence="1">Uncharacterized protein</fullName>
    </submittedName>
</protein>
<evidence type="ECO:0000313" key="2">
    <source>
        <dbReference type="Proteomes" id="UP001153712"/>
    </source>
</evidence>